<dbReference type="AlphaFoldDB" id="A0A0E0K405"/>
<evidence type="ECO:0000313" key="2">
    <source>
        <dbReference type="Proteomes" id="UP000026962"/>
    </source>
</evidence>
<dbReference type="STRING" id="4537.A0A0E0K405"/>
<evidence type="ECO:0000313" key="1">
    <source>
        <dbReference type="EnsemblPlants" id="OPUNC02G26710.1"/>
    </source>
</evidence>
<dbReference type="EnsemblPlants" id="OPUNC02G26710.1">
    <property type="protein sequence ID" value="OPUNC02G26710.1"/>
    <property type="gene ID" value="OPUNC02G26710"/>
</dbReference>
<accession>A0A0E0K405</accession>
<dbReference type="OMA" id="DPNMAKW"/>
<protein>
    <submittedName>
        <fullName evidence="1">Uncharacterized protein</fullName>
    </submittedName>
</protein>
<keyword evidence="2" id="KW-1185">Reference proteome</keyword>
<dbReference type="GO" id="GO:0005739">
    <property type="term" value="C:mitochondrion"/>
    <property type="evidence" value="ECO:0007669"/>
    <property type="project" value="TreeGrafter"/>
</dbReference>
<dbReference type="Proteomes" id="UP000026962">
    <property type="component" value="Chromosome 2"/>
</dbReference>
<dbReference type="InterPro" id="IPR002680">
    <property type="entry name" value="AOX"/>
</dbReference>
<name>A0A0E0K405_ORYPU</name>
<dbReference type="GO" id="GO:0010230">
    <property type="term" value="P:alternative respiration"/>
    <property type="evidence" value="ECO:0007669"/>
    <property type="project" value="TreeGrafter"/>
</dbReference>
<reference evidence="1" key="2">
    <citation type="submission" date="2018-05" db="EMBL/GenBank/DDBJ databases">
        <title>OpunRS2 (Oryza punctata Reference Sequence Version 2).</title>
        <authorList>
            <person name="Zhang J."/>
            <person name="Kudrna D."/>
            <person name="Lee S."/>
            <person name="Talag J."/>
            <person name="Welchert J."/>
            <person name="Wing R.A."/>
        </authorList>
    </citation>
    <scope>NUCLEOTIDE SEQUENCE [LARGE SCALE GENOMIC DNA]</scope>
</reference>
<proteinExistence type="predicted"/>
<organism evidence="1">
    <name type="scientific">Oryza punctata</name>
    <name type="common">Red rice</name>
    <dbReference type="NCBI Taxonomy" id="4537"/>
    <lineage>
        <taxon>Eukaryota</taxon>
        <taxon>Viridiplantae</taxon>
        <taxon>Streptophyta</taxon>
        <taxon>Embryophyta</taxon>
        <taxon>Tracheophyta</taxon>
        <taxon>Spermatophyta</taxon>
        <taxon>Magnoliopsida</taxon>
        <taxon>Liliopsida</taxon>
        <taxon>Poales</taxon>
        <taxon>Poaceae</taxon>
        <taxon>BOP clade</taxon>
        <taxon>Oryzoideae</taxon>
        <taxon>Oryzeae</taxon>
        <taxon>Oryzinae</taxon>
        <taxon>Oryza</taxon>
    </lineage>
</organism>
<dbReference type="eggNOG" id="ENOG502QSB5">
    <property type="taxonomic scope" value="Eukaryota"/>
</dbReference>
<dbReference type="PANTHER" id="PTHR31803:SF34">
    <property type="entry name" value="UBIQUINOL OXIDASE 1C, MITOCHONDRIAL"/>
    <property type="match status" value="1"/>
</dbReference>
<dbReference type="Gramene" id="OPUNC02G26710.1">
    <property type="protein sequence ID" value="OPUNC02G26710.1"/>
    <property type="gene ID" value="OPUNC02G26710"/>
</dbReference>
<dbReference type="GO" id="GO:0009916">
    <property type="term" value="F:alternative oxidase activity"/>
    <property type="evidence" value="ECO:0007669"/>
    <property type="project" value="InterPro"/>
</dbReference>
<dbReference type="PANTHER" id="PTHR31803">
    <property type="entry name" value="ALTERNATIVE OXIDASE"/>
    <property type="match status" value="1"/>
</dbReference>
<dbReference type="HOGENOM" id="CLU_107888_0_0_1"/>
<sequence>MGSRATGSVLLRHLSPRVSSSTAAHAQRPPAAGGGVVLWARFLSTSAAAAKEETAASKENTGSTAAAKAEATKAAKEGASATASPVASSYWGIEPSKLVSKDGVEWKWSCFRPWETYSPDTTIDLKKHHEPKVLLDKVAYWTVKALRVPTDIFFQVSLIMAILRKTRGKSNLFAVDPNMAKWV</sequence>
<reference evidence="1" key="1">
    <citation type="submission" date="2015-04" db="UniProtKB">
        <authorList>
            <consortium name="EnsemblPlants"/>
        </authorList>
    </citation>
    <scope>IDENTIFICATION</scope>
</reference>